<dbReference type="PANTHER" id="PTHR22916">
    <property type="entry name" value="GLYCOSYLTRANSFERASE"/>
    <property type="match status" value="1"/>
</dbReference>
<organism evidence="4 5">
    <name type="scientific">Parabacteroides distasonis</name>
    <dbReference type="NCBI Taxonomy" id="823"/>
    <lineage>
        <taxon>Bacteria</taxon>
        <taxon>Pseudomonadati</taxon>
        <taxon>Bacteroidota</taxon>
        <taxon>Bacteroidia</taxon>
        <taxon>Bacteroidales</taxon>
        <taxon>Tannerellaceae</taxon>
        <taxon>Parabacteroides</taxon>
    </lineage>
</organism>
<dbReference type="InterPro" id="IPR001173">
    <property type="entry name" value="Glyco_trans_2-like"/>
</dbReference>
<gene>
    <name evidence="4" type="ORF">GKD59_01335</name>
</gene>
<dbReference type="Pfam" id="PF00535">
    <property type="entry name" value="Glycos_transf_2"/>
    <property type="match status" value="1"/>
</dbReference>
<dbReference type="PANTHER" id="PTHR22916:SF51">
    <property type="entry name" value="GLYCOSYLTRANSFERASE EPSH-RELATED"/>
    <property type="match status" value="1"/>
</dbReference>
<name>A0A6I2MS98_PARDI</name>
<dbReference type="SUPFAM" id="SSF53448">
    <property type="entry name" value="Nucleotide-diphospho-sugar transferases"/>
    <property type="match status" value="1"/>
</dbReference>
<dbReference type="RefSeq" id="WP_129984300.1">
    <property type="nucleotide sequence ID" value="NZ_JADOZF010000242.1"/>
</dbReference>
<protein>
    <submittedName>
        <fullName evidence="4">Glycosyltransferase</fullName>
    </submittedName>
</protein>
<dbReference type="CDD" id="cd00761">
    <property type="entry name" value="Glyco_tranf_GTA_type"/>
    <property type="match status" value="1"/>
</dbReference>
<evidence type="ECO:0000313" key="5">
    <source>
        <dbReference type="Proteomes" id="UP000463337"/>
    </source>
</evidence>
<evidence type="ECO:0000256" key="2">
    <source>
        <dbReference type="ARBA" id="ARBA00022679"/>
    </source>
</evidence>
<dbReference type="GO" id="GO:0016758">
    <property type="term" value="F:hexosyltransferase activity"/>
    <property type="evidence" value="ECO:0007669"/>
    <property type="project" value="UniProtKB-ARBA"/>
</dbReference>
<evidence type="ECO:0000313" key="4">
    <source>
        <dbReference type="EMBL" id="MRY56582.1"/>
    </source>
</evidence>
<comment type="caution">
    <text evidence="4">The sequence shown here is derived from an EMBL/GenBank/DDBJ whole genome shotgun (WGS) entry which is preliminary data.</text>
</comment>
<feature type="domain" description="Glycosyltransferase 2-like" evidence="3">
    <location>
        <begin position="11"/>
        <end position="139"/>
    </location>
</feature>
<dbReference type="Proteomes" id="UP000463337">
    <property type="component" value="Unassembled WGS sequence"/>
</dbReference>
<dbReference type="AlphaFoldDB" id="A0A6I2MS98"/>
<dbReference type="EMBL" id="WKLT01000001">
    <property type="protein sequence ID" value="MRY56582.1"/>
    <property type="molecule type" value="Genomic_DNA"/>
</dbReference>
<accession>A0A6I2MS98</accession>
<dbReference type="Gene3D" id="3.90.550.10">
    <property type="entry name" value="Spore Coat Polysaccharide Biosynthesis Protein SpsA, Chain A"/>
    <property type="match status" value="1"/>
</dbReference>
<evidence type="ECO:0000256" key="1">
    <source>
        <dbReference type="ARBA" id="ARBA00022676"/>
    </source>
</evidence>
<keyword evidence="1" id="KW-0328">Glycosyltransferase</keyword>
<dbReference type="InterPro" id="IPR029044">
    <property type="entry name" value="Nucleotide-diphossugar_trans"/>
</dbReference>
<sequence>MSKLEHNIDVSVIIPVHNSEKYLAVCVESVMCQGDQRMEIILVDDGSTDLSGKIADEYAKKEKRIKVIHQENGGASAARNAGLDIAQGEYIVLLDSDDWIREGTLPLLYNKAIQYYADVVMGNMWLCHQDGSIDKPFKCISNGSIKELLSGKEGFIELVKTCFYLPTPVRYIYNRKYLHKIQVRFEEGIMHEDELWCPIVLCQAERMVITNIEFYYYRQNEESVMHTTSLARRLKSLFQVTEGLMNFSDRFISPDTDNDLRSWWYVNTFRLYTLAFSLLPNVKDSSYILPKHHLDRFWRNCGQMIPESIQRCRNYYYKAEAGLKEYTDWRVSDWVAGVDCQIKAGKKVMLVFNTINGEDLQLNIEDVPVDWVITTDRKYFQQANTVVFHLPTLHYELENDLDKLEGQTWVSWHLESEKDDPGINDPEISELFDLLISDPQDSEGEQHPLLRLCQNYVNNG</sequence>
<proteinExistence type="predicted"/>
<keyword evidence="2 4" id="KW-0808">Transferase</keyword>
<reference evidence="4 5" key="1">
    <citation type="journal article" date="2019" name="Nat. Med.">
        <title>A library of human gut bacterial isolates paired with longitudinal multiomics data enables mechanistic microbiome research.</title>
        <authorList>
            <person name="Poyet M."/>
            <person name="Groussin M."/>
            <person name="Gibbons S.M."/>
            <person name="Avila-Pacheco J."/>
            <person name="Jiang X."/>
            <person name="Kearney S.M."/>
            <person name="Perrotta A.R."/>
            <person name="Berdy B."/>
            <person name="Zhao S."/>
            <person name="Lieberman T.D."/>
            <person name="Swanson P.K."/>
            <person name="Smith M."/>
            <person name="Roesemann S."/>
            <person name="Alexander J.E."/>
            <person name="Rich S.A."/>
            <person name="Livny J."/>
            <person name="Vlamakis H."/>
            <person name="Clish C."/>
            <person name="Bullock K."/>
            <person name="Deik A."/>
            <person name="Scott J."/>
            <person name="Pierce K.A."/>
            <person name="Xavier R.J."/>
            <person name="Alm E.J."/>
        </authorList>
    </citation>
    <scope>NUCLEOTIDE SEQUENCE [LARGE SCALE GENOMIC DNA]</scope>
    <source>
        <strain evidence="4 5">BIOML-A41</strain>
    </source>
</reference>
<evidence type="ECO:0000259" key="3">
    <source>
        <dbReference type="Pfam" id="PF00535"/>
    </source>
</evidence>